<name>A0A5A7R2I6_STRAF</name>
<feature type="compositionally biased region" description="Polar residues" evidence="3">
    <location>
        <begin position="363"/>
        <end position="374"/>
    </location>
</feature>
<dbReference type="PROSITE" id="PS50176">
    <property type="entry name" value="ARM_REPEAT"/>
    <property type="match status" value="1"/>
</dbReference>
<feature type="region of interest" description="Disordered" evidence="3">
    <location>
        <begin position="363"/>
        <end position="383"/>
    </location>
</feature>
<feature type="domain" description="DUF7792" evidence="4">
    <location>
        <begin position="37"/>
        <end position="158"/>
    </location>
</feature>
<organism evidence="5 6">
    <name type="scientific">Striga asiatica</name>
    <name type="common">Asiatic witchweed</name>
    <name type="synonym">Buchnera asiatica</name>
    <dbReference type="NCBI Taxonomy" id="4170"/>
    <lineage>
        <taxon>Eukaryota</taxon>
        <taxon>Viridiplantae</taxon>
        <taxon>Streptophyta</taxon>
        <taxon>Embryophyta</taxon>
        <taxon>Tracheophyta</taxon>
        <taxon>Spermatophyta</taxon>
        <taxon>Magnoliopsida</taxon>
        <taxon>eudicotyledons</taxon>
        <taxon>Gunneridae</taxon>
        <taxon>Pentapetalae</taxon>
        <taxon>asterids</taxon>
        <taxon>lamiids</taxon>
        <taxon>Lamiales</taxon>
        <taxon>Orobanchaceae</taxon>
        <taxon>Buchnereae</taxon>
        <taxon>Striga</taxon>
    </lineage>
</organism>
<evidence type="ECO:0000313" key="5">
    <source>
        <dbReference type="EMBL" id="GER51552.1"/>
    </source>
</evidence>
<protein>
    <submittedName>
        <fullName evidence="5">Armadillo repeat only 4</fullName>
    </submittedName>
</protein>
<dbReference type="InterPro" id="IPR016024">
    <property type="entry name" value="ARM-type_fold"/>
</dbReference>
<dbReference type="InterPro" id="IPR000225">
    <property type="entry name" value="Armadillo"/>
</dbReference>
<dbReference type="OrthoDB" id="1683831at2759"/>
<evidence type="ECO:0000313" key="6">
    <source>
        <dbReference type="Proteomes" id="UP000325081"/>
    </source>
</evidence>
<dbReference type="SMART" id="SM00185">
    <property type="entry name" value="ARM"/>
    <property type="match status" value="5"/>
</dbReference>
<dbReference type="Pfam" id="PF25055">
    <property type="entry name" value="DUF7792"/>
    <property type="match status" value="1"/>
</dbReference>
<dbReference type="InterPro" id="IPR056694">
    <property type="entry name" value="DUF7792"/>
</dbReference>
<feature type="repeat" description="ARM" evidence="2">
    <location>
        <begin position="225"/>
        <end position="268"/>
    </location>
</feature>
<feature type="region of interest" description="Disordered" evidence="3">
    <location>
        <begin position="1"/>
        <end position="26"/>
    </location>
</feature>
<accession>A0A5A7R2I6</accession>
<keyword evidence="1" id="KW-0677">Repeat</keyword>
<feature type="compositionally biased region" description="Low complexity" evidence="3">
    <location>
        <begin position="1"/>
        <end position="25"/>
    </location>
</feature>
<evidence type="ECO:0000256" key="3">
    <source>
        <dbReference type="SAM" id="MobiDB-lite"/>
    </source>
</evidence>
<reference evidence="6" key="1">
    <citation type="journal article" date="2019" name="Curr. Biol.">
        <title>Genome Sequence of Striga asiatica Provides Insight into the Evolution of Plant Parasitism.</title>
        <authorList>
            <person name="Yoshida S."/>
            <person name="Kim S."/>
            <person name="Wafula E.K."/>
            <person name="Tanskanen J."/>
            <person name="Kim Y.M."/>
            <person name="Honaas L."/>
            <person name="Yang Z."/>
            <person name="Spallek T."/>
            <person name="Conn C.E."/>
            <person name="Ichihashi Y."/>
            <person name="Cheong K."/>
            <person name="Cui S."/>
            <person name="Der J.P."/>
            <person name="Gundlach H."/>
            <person name="Jiao Y."/>
            <person name="Hori C."/>
            <person name="Ishida J.K."/>
            <person name="Kasahara H."/>
            <person name="Kiba T."/>
            <person name="Kim M.S."/>
            <person name="Koo N."/>
            <person name="Laohavisit A."/>
            <person name="Lee Y.H."/>
            <person name="Lumba S."/>
            <person name="McCourt P."/>
            <person name="Mortimer J.C."/>
            <person name="Mutuku J.M."/>
            <person name="Nomura T."/>
            <person name="Sasaki-Sekimoto Y."/>
            <person name="Seto Y."/>
            <person name="Wang Y."/>
            <person name="Wakatake T."/>
            <person name="Sakakibara H."/>
            <person name="Demura T."/>
            <person name="Yamaguchi S."/>
            <person name="Yoneyama K."/>
            <person name="Manabe R.I."/>
            <person name="Nelson D.C."/>
            <person name="Schulman A.H."/>
            <person name="Timko M.P."/>
            <person name="dePamphilis C.W."/>
            <person name="Choi D."/>
            <person name="Shirasu K."/>
        </authorList>
    </citation>
    <scope>NUCLEOTIDE SEQUENCE [LARGE SCALE GENOMIC DNA]</scope>
    <source>
        <strain evidence="6">cv. UVA1</strain>
    </source>
</reference>
<sequence>MAAKPTSSAVAPSAAATQKLQAQKQRQIEHQEKRIDEVLSYPIILADQISHAVLDSDSFKLECSEVGKQVDRLSQMLRSAARLAAPGPSAPPFYDRPLRRILAEVSSNLEKTLTLVKKCRRRSALRRVVTIVSAADFRKLLLLLESSAADMRWVLSIYESGGGAAGGIVLSLPPIASNDPIISWVWSFIASLHSGQLADKIEAANELASLARDNDRNKQIIVDEGGILPLLKLLKDNSSIDAQIAAASALFNLANDEERVRSIIDELGIPIIVHVLGDSPMKVQIRVANLVAKMAENCPLAKEDFARENVIRPLVTLLSFGLFMDDAKLKLGKHSIHSIVQINKEMEKKHVYNPGFASSSLSMHYPEGSNNKGSSYRKDRENEKPDVKLKLKVSCAEALWMLAKGSVQNSRRITETKGLLCLAKLVETEEGELQYNCLMTIMEITAAAESNADLRRAAFKTNSPAAKAVVDQLLRVIKQSDDVRMQSAAIRAVGCLARTFPARETRVIGPLVELLGHRSQDVAAEAAGSLGKFACPENFLCVEHCKTIIEFGGVPPLMRLLRGNEKTQLNGLVLTCYLAIHAGKSEHLERAGVLGAFEGVDRAFIAQHPELRDLISQAVIQLSVFHQSHSGLLGQRHSGLLVAQRQF</sequence>
<dbReference type="PANTHER" id="PTHR46168">
    <property type="entry name" value="ARMADILLO REPEAT ONLY 4"/>
    <property type="match status" value="1"/>
</dbReference>
<dbReference type="InterPro" id="IPR011989">
    <property type="entry name" value="ARM-like"/>
</dbReference>
<evidence type="ECO:0000259" key="4">
    <source>
        <dbReference type="Pfam" id="PF25055"/>
    </source>
</evidence>
<evidence type="ECO:0000256" key="1">
    <source>
        <dbReference type="ARBA" id="ARBA00022737"/>
    </source>
</evidence>
<dbReference type="InterPro" id="IPR036537">
    <property type="entry name" value="Adaptor_Cbl_N_dom_sf"/>
</dbReference>
<dbReference type="Gene3D" id="1.25.10.10">
    <property type="entry name" value="Leucine-rich Repeat Variant"/>
    <property type="match status" value="2"/>
</dbReference>
<dbReference type="Gene3D" id="1.20.930.20">
    <property type="entry name" value="Adaptor protein Cbl, N-terminal domain"/>
    <property type="match status" value="1"/>
</dbReference>
<evidence type="ECO:0000256" key="2">
    <source>
        <dbReference type="PROSITE-ProRule" id="PRU00259"/>
    </source>
</evidence>
<proteinExistence type="predicted"/>
<dbReference type="GO" id="GO:0007166">
    <property type="term" value="P:cell surface receptor signaling pathway"/>
    <property type="evidence" value="ECO:0007669"/>
    <property type="project" value="InterPro"/>
</dbReference>
<gene>
    <name evidence="5" type="ORF">STAS_28938</name>
</gene>
<dbReference type="SUPFAM" id="SSF48371">
    <property type="entry name" value="ARM repeat"/>
    <property type="match status" value="1"/>
</dbReference>
<comment type="caution">
    <text evidence="5">The sequence shown here is derived from an EMBL/GenBank/DDBJ whole genome shotgun (WGS) entry which is preliminary data.</text>
</comment>
<keyword evidence="6" id="KW-1185">Reference proteome</keyword>
<dbReference type="AlphaFoldDB" id="A0A5A7R2I6"/>
<dbReference type="PANTHER" id="PTHR46168:SF1">
    <property type="entry name" value="ARMADILLO REPEAT ONLY 4"/>
    <property type="match status" value="1"/>
</dbReference>
<dbReference type="EMBL" id="BKCP01009737">
    <property type="protein sequence ID" value="GER51552.1"/>
    <property type="molecule type" value="Genomic_DNA"/>
</dbReference>
<dbReference type="Proteomes" id="UP000325081">
    <property type="component" value="Unassembled WGS sequence"/>
</dbReference>
<dbReference type="Pfam" id="PF00514">
    <property type="entry name" value="Arm"/>
    <property type="match status" value="1"/>
</dbReference>